<evidence type="ECO:0000256" key="1">
    <source>
        <dbReference type="SAM" id="Coils"/>
    </source>
</evidence>
<comment type="caution">
    <text evidence="2">The sequence shown here is derived from an EMBL/GenBank/DDBJ whole genome shotgun (WGS) entry which is preliminary data.</text>
</comment>
<gene>
    <name evidence="2" type="ORF">RHGRI_027538</name>
</gene>
<keyword evidence="3" id="KW-1185">Reference proteome</keyword>
<dbReference type="GO" id="GO:0080188">
    <property type="term" value="P:gene silencing by siRNA-directed DNA methylation"/>
    <property type="evidence" value="ECO:0007669"/>
    <property type="project" value="InterPro"/>
</dbReference>
<evidence type="ECO:0000313" key="3">
    <source>
        <dbReference type="Proteomes" id="UP000823749"/>
    </source>
</evidence>
<dbReference type="InterPro" id="IPR045177">
    <property type="entry name" value="FDM1-5/IDN2"/>
</dbReference>
<name>A0AAV6J1E6_9ERIC</name>
<dbReference type="PANTHER" id="PTHR21596">
    <property type="entry name" value="RIBONUCLEASE P SUBUNIT P38"/>
    <property type="match status" value="1"/>
</dbReference>
<feature type="coiled-coil region" evidence="1">
    <location>
        <begin position="93"/>
        <end position="138"/>
    </location>
</feature>
<proteinExistence type="predicted"/>
<dbReference type="AlphaFoldDB" id="A0AAV6J1E6"/>
<keyword evidence="1" id="KW-0175">Coiled coil</keyword>
<dbReference type="PANTHER" id="PTHR21596:SF82">
    <property type="entry name" value="FACTOR OF DNA METHYLATION 5-LIKE"/>
    <property type="match status" value="1"/>
</dbReference>
<protein>
    <submittedName>
        <fullName evidence="2">Uncharacterized protein</fullName>
    </submittedName>
</protein>
<dbReference type="EMBL" id="JACTNZ010000009">
    <property type="protein sequence ID" value="KAG5533394.1"/>
    <property type="molecule type" value="Genomic_DNA"/>
</dbReference>
<accession>A0AAV6J1E6</accession>
<feature type="coiled-coil region" evidence="1">
    <location>
        <begin position="217"/>
        <end position="255"/>
    </location>
</feature>
<dbReference type="Proteomes" id="UP000823749">
    <property type="component" value="Chromosome 9"/>
</dbReference>
<sequence>MMAKRVSELQMENENLREKLLSDQRARRLNMSLAKEVDVKNQRLCEMESKYDDTALCLVRKIAENDRLQQAFDDEMKRMELIEWENKRLKWDLECQRRNMQSMKLQNEKLNNDLVCQRQELVQRAEDLKLEKAQVYLEPENMPAEREELNDKSIVKVKEVEGREYMENLNDSLVYEVQLCELERKYDDTCAILVKKIAENDRLHQAFAEAELVGKQNKKLKYELQFTKSQNEKLKRDLEYQRRELVKRVKELGEQNSQAYVAPKNILAEKEELNNQNTVKSDDHHALREALEEKAEEIQYMENLNKTLTLKERISNDELQDARKEAISVLKVLPQVLFSLGFLLCKDFEARFAASGSQVRTPTPVQVIPSSLVSSLSQLTSSFVNSGGHCTMYSSKQDLPVAFSPVSSGDRHGFDLVR</sequence>
<evidence type="ECO:0000313" key="2">
    <source>
        <dbReference type="EMBL" id="KAG5533394.1"/>
    </source>
</evidence>
<reference evidence="2" key="1">
    <citation type="submission" date="2020-08" db="EMBL/GenBank/DDBJ databases">
        <title>Plant Genome Project.</title>
        <authorList>
            <person name="Zhang R.-G."/>
        </authorList>
    </citation>
    <scope>NUCLEOTIDE SEQUENCE</scope>
    <source>
        <strain evidence="2">WSP0</strain>
        <tissue evidence="2">Leaf</tissue>
    </source>
</reference>
<organism evidence="2 3">
    <name type="scientific">Rhododendron griersonianum</name>
    <dbReference type="NCBI Taxonomy" id="479676"/>
    <lineage>
        <taxon>Eukaryota</taxon>
        <taxon>Viridiplantae</taxon>
        <taxon>Streptophyta</taxon>
        <taxon>Embryophyta</taxon>
        <taxon>Tracheophyta</taxon>
        <taxon>Spermatophyta</taxon>
        <taxon>Magnoliopsida</taxon>
        <taxon>eudicotyledons</taxon>
        <taxon>Gunneridae</taxon>
        <taxon>Pentapetalae</taxon>
        <taxon>asterids</taxon>
        <taxon>Ericales</taxon>
        <taxon>Ericaceae</taxon>
        <taxon>Ericoideae</taxon>
        <taxon>Rhodoreae</taxon>
        <taxon>Rhododendron</taxon>
    </lineage>
</organism>